<organism evidence="8">
    <name type="scientific">Talaromyces marneffei PM1</name>
    <dbReference type="NCBI Taxonomy" id="1077442"/>
    <lineage>
        <taxon>Eukaryota</taxon>
        <taxon>Fungi</taxon>
        <taxon>Dikarya</taxon>
        <taxon>Ascomycota</taxon>
        <taxon>Pezizomycotina</taxon>
        <taxon>Eurotiomycetes</taxon>
        <taxon>Eurotiomycetidae</taxon>
        <taxon>Eurotiales</taxon>
        <taxon>Trichocomaceae</taxon>
        <taxon>Talaromyces</taxon>
        <taxon>Talaromyces sect. Talaromyces</taxon>
    </lineage>
</organism>
<dbReference type="SUPFAM" id="SSF52047">
    <property type="entry name" value="RNI-like"/>
    <property type="match status" value="1"/>
</dbReference>
<feature type="compositionally biased region" description="Basic and acidic residues" evidence="6">
    <location>
        <begin position="648"/>
        <end position="667"/>
    </location>
</feature>
<protein>
    <submittedName>
        <fullName evidence="8">Tubulin-specific chaperone E</fullName>
    </submittedName>
</protein>
<dbReference type="Gene3D" id="2.30.30.190">
    <property type="entry name" value="CAP Gly-rich-like domain"/>
    <property type="match status" value="1"/>
</dbReference>
<evidence type="ECO:0000256" key="2">
    <source>
        <dbReference type="ARBA" id="ARBA00022723"/>
    </source>
</evidence>
<dbReference type="AlphaFoldDB" id="A0A093V4U3"/>
<feature type="compositionally biased region" description="Basic and acidic residues" evidence="6">
    <location>
        <begin position="811"/>
        <end position="820"/>
    </location>
</feature>
<dbReference type="Pfam" id="PF06220">
    <property type="entry name" value="zf-U1"/>
    <property type="match status" value="1"/>
</dbReference>
<dbReference type="InterPro" id="IPR036236">
    <property type="entry name" value="Znf_C2H2_sf"/>
</dbReference>
<evidence type="ECO:0000256" key="4">
    <source>
        <dbReference type="ARBA" id="ARBA00022771"/>
    </source>
</evidence>
<keyword evidence="5" id="KW-0862">Zinc</keyword>
<proteinExistence type="predicted"/>
<reference evidence="8" key="1">
    <citation type="journal article" date="2014" name="PLoS Genet.">
        <title>Signature Gene Expression Reveals Novel Clues to the Molecular Mechanisms of Dimorphic Transition in Penicillium marneffei.</title>
        <authorList>
            <person name="Yang E."/>
            <person name="Wang G."/>
            <person name="Cai J."/>
            <person name="Woo P.C."/>
            <person name="Lau S.K."/>
            <person name="Yuen K.-Y."/>
            <person name="Chow W.-N."/>
            <person name="Lin X."/>
        </authorList>
    </citation>
    <scope>NUCLEOTIDE SEQUENCE [LARGE SCALE GENOMIC DNA]</scope>
    <source>
        <strain evidence="8">PM1</strain>
    </source>
</reference>
<evidence type="ECO:0000259" key="7">
    <source>
        <dbReference type="PROSITE" id="PS50245"/>
    </source>
</evidence>
<dbReference type="InterPro" id="IPR003604">
    <property type="entry name" value="Matrin/U1-like-C_Znf_C2H2"/>
</dbReference>
<keyword evidence="2" id="KW-0479">Metal-binding</keyword>
<dbReference type="GO" id="GO:0003676">
    <property type="term" value="F:nucleic acid binding"/>
    <property type="evidence" value="ECO:0007669"/>
    <property type="project" value="InterPro"/>
</dbReference>
<name>A0A093V4U3_TALMA</name>
<evidence type="ECO:0000256" key="6">
    <source>
        <dbReference type="SAM" id="MobiDB-lite"/>
    </source>
</evidence>
<dbReference type="InterPro" id="IPR000938">
    <property type="entry name" value="CAP-Gly_domain"/>
</dbReference>
<keyword evidence="1" id="KW-0433">Leucine-rich repeat</keyword>
<feature type="region of interest" description="Disordered" evidence="6">
    <location>
        <begin position="544"/>
        <end position="572"/>
    </location>
</feature>
<accession>A0A093V4U3</accession>
<dbReference type="InterPro" id="IPR036859">
    <property type="entry name" value="CAP-Gly_dom_sf"/>
</dbReference>
<dbReference type="SUPFAM" id="SSF57667">
    <property type="entry name" value="beta-beta-alpha zinc fingers"/>
    <property type="match status" value="1"/>
</dbReference>
<dbReference type="SMART" id="SM01052">
    <property type="entry name" value="CAP_GLY"/>
    <property type="match status" value="1"/>
</dbReference>
<feature type="domain" description="CAP-Gly" evidence="7">
    <location>
        <begin position="24"/>
        <end position="70"/>
    </location>
</feature>
<dbReference type="PROSITE" id="PS50245">
    <property type="entry name" value="CAP_GLY_2"/>
    <property type="match status" value="1"/>
</dbReference>
<evidence type="ECO:0000256" key="5">
    <source>
        <dbReference type="ARBA" id="ARBA00022833"/>
    </source>
</evidence>
<feature type="compositionally biased region" description="Basic residues" evidence="6">
    <location>
        <begin position="877"/>
        <end position="887"/>
    </location>
</feature>
<dbReference type="InterPro" id="IPR001611">
    <property type="entry name" value="Leu-rich_rpt"/>
</dbReference>
<dbReference type="Gene3D" id="3.80.10.10">
    <property type="entry name" value="Ribonuclease Inhibitor"/>
    <property type="match status" value="3"/>
</dbReference>
<feature type="compositionally biased region" description="Basic and acidic residues" evidence="6">
    <location>
        <begin position="835"/>
        <end position="858"/>
    </location>
</feature>
<dbReference type="SUPFAM" id="SSF74924">
    <property type="entry name" value="Cap-Gly domain"/>
    <property type="match status" value="1"/>
</dbReference>
<evidence type="ECO:0000256" key="3">
    <source>
        <dbReference type="ARBA" id="ARBA00022737"/>
    </source>
</evidence>
<feature type="region of interest" description="Disordered" evidence="6">
    <location>
        <begin position="762"/>
        <end position="887"/>
    </location>
</feature>
<dbReference type="InterPro" id="IPR013085">
    <property type="entry name" value="U1-CZ_Znf_C2H2"/>
</dbReference>
<sequence length="887" mass="99876">MSQNINIGDRLSFDGAPCTIRYIGDVEGTKGDWLGVEWDDPFRGKHSGEHKGKRYFTCISNQPTAGSFVRPTRPIDIPQSFLEALHQKYASEFEEEIAKRKAVNNDAEFQMNDTIQFNGKVVEEVGFEKIRKQLAELQELKVVLLDGLRIAGVLGDDGQAESRYSEELQKIERTCPKITELDLTRNLIYRWRDVHDICKQLKKLKSLKLNGNRFEKVQPGIVFNGITELHLDQTFMPWDEVSSISAQFPDLQSLLASSNGLTSITATLPIALKSVVLENNDFTSLSSLKILAELPNLTRLILRGNNIDTVFKDKSTFQFSHTLSYLDVSHNKIDSWLFINDLATAFPGLDSLRISGNPLHDRAVAPMGVTGLPEKPMTVDEAFMLTLARLENLTSLNYSKITQQDRTNGELYYLSLIGKELSASSASDEARILATHPRYSALCEIYGVPTIIRKSEGFQGTNIKPGSVAARLVTFEFYQVSSPDTAVDLTSEPASHSCLIPKTFDTYRIKGIVSQLFSLAPLWFRLVWETEEWDPVEEFNILGGEEWDSDDETDNKAENQKEGIQNNDRSEPTVVKADGSKFIRREVELVDSTRQVGFWFDENIDKPKYWCKHCQIYIRDTTFEKTQHEATGKHQGNLKRFLRDIHRNKEREERDSQRTKNEVERLRNLVGGKPAGGDATRNRPSGAAAPTNNGPRQASAEERKKQIAQLAEMGVAVPEEYRREMALAGDWETISVQRITPAEPGKDDAEAKLNIGVRKRKLENEEDEEEAQMIAQPRHKGWGNTTRDYPGAVGGDDDDLDALLMNTTTVKKTDDSDSKRTLQSLKAENEAELGNVEKTEKDPDDSDPTKILKKEEPGTKQSVEAPLPLASDPPVVFKKRKNKAPRQ</sequence>
<dbReference type="EMBL" id="JPOX01000014">
    <property type="protein sequence ID" value="KFX47572.1"/>
    <property type="molecule type" value="Genomic_DNA"/>
</dbReference>
<keyword evidence="3" id="KW-0677">Repeat</keyword>
<dbReference type="Pfam" id="PF01302">
    <property type="entry name" value="CAP_GLY"/>
    <property type="match status" value="1"/>
</dbReference>
<feature type="region of interest" description="Disordered" evidence="6">
    <location>
        <begin position="648"/>
        <end position="705"/>
    </location>
</feature>
<dbReference type="Pfam" id="PF13516">
    <property type="entry name" value="LRR_6"/>
    <property type="match status" value="1"/>
</dbReference>
<dbReference type="GO" id="GO:0008270">
    <property type="term" value="F:zinc ion binding"/>
    <property type="evidence" value="ECO:0007669"/>
    <property type="project" value="UniProtKB-KW"/>
</dbReference>
<dbReference type="HOGENOM" id="CLU_017716_3_0_1"/>
<evidence type="ECO:0000256" key="1">
    <source>
        <dbReference type="ARBA" id="ARBA00022614"/>
    </source>
</evidence>
<comment type="caution">
    <text evidence="8">The sequence shown here is derived from an EMBL/GenBank/DDBJ whole genome shotgun (WGS) entry which is preliminary data.</text>
</comment>
<evidence type="ECO:0000313" key="8">
    <source>
        <dbReference type="EMBL" id="KFX47572.1"/>
    </source>
</evidence>
<dbReference type="InterPro" id="IPR032675">
    <property type="entry name" value="LRR_dom_sf"/>
</dbReference>
<dbReference type="Gene3D" id="3.30.160.60">
    <property type="entry name" value="Classic Zinc Finger"/>
    <property type="match status" value="1"/>
</dbReference>
<dbReference type="eggNOG" id="KOG3207">
    <property type="taxonomic scope" value="Eukaryota"/>
</dbReference>
<dbReference type="SMART" id="SM00451">
    <property type="entry name" value="ZnF_U1"/>
    <property type="match status" value="1"/>
</dbReference>
<dbReference type="PANTHER" id="PTHR45617">
    <property type="entry name" value="LEUCINE RICH REPEAT FAMILY PROTEIN"/>
    <property type="match status" value="1"/>
</dbReference>
<gene>
    <name evidence="8" type="ORF">GQ26_0140230</name>
</gene>
<keyword evidence="4" id="KW-0863">Zinc-finger</keyword>